<dbReference type="Proteomes" id="UP000478463">
    <property type="component" value="Chromosome"/>
</dbReference>
<dbReference type="Gene3D" id="3.20.80.10">
    <property type="entry name" value="Regulatory factor, effector binding domain"/>
    <property type="match status" value="1"/>
</dbReference>
<dbReference type="InterPro" id="IPR029442">
    <property type="entry name" value="GyrI-like"/>
</dbReference>
<accession>A0A6L7IR70</accession>
<dbReference type="KEGG" id="egd:GS424_015940"/>
<evidence type="ECO:0000313" key="2">
    <source>
        <dbReference type="EMBL" id="QOS67970.1"/>
    </source>
</evidence>
<dbReference type="SMART" id="SM00422">
    <property type="entry name" value="HTH_MERR"/>
    <property type="match status" value="1"/>
</dbReference>
<dbReference type="InterPro" id="IPR000551">
    <property type="entry name" value="MerR-type_HTH_dom"/>
</dbReference>
<dbReference type="InterPro" id="IPR047057">
    <property type="entry name" value="MerR_fam"/>
</dbReference>
<dbReference type="PROSITE" id="PS00552">
    <property type="entry name" value="HTH_MERR_1"/>
    <property type="match status" value="1"/>
</dbReference>
<protein>
    <submittedName>
        <fullName evidence="2">MerR family transcriptional regulator</fullName>
    </submittedName>
</protein>
<dbReference type="InterPro" id="IPR011256">
    <property type="entry name" value="Reg_factor_effector_dom_sf"/>
</dbReference>
<dbReference type="CDD" id="cd01107">
    <property type="entry name" value="HTH_BmrR"/>
    <property type="match status" value="1"/>
</dbReference>
<dbReference type="SUPFAM" id="SSF55136">
    <property type="entry name" value="Probable bacterial effector-binding domain"/>
    <property type="match status" value="1"/>
</dbReference>
<gene>
    <name evidence="2" type="ORF">GS424_015940</name>
</gene>
<evidence type="ECO:0000313" key="3">
    <source>
        <dbReference type="Proteomes" id="UP000478463"/>
    </source>
</evidence>
<dbReference type="AlphaFoldDB" id="A0A6L7IR70"/>
<dbReference type="InterPro" id="IPR010499">
    <property type="entry name" value="AraC_E-bd"/>
</dbReference>
<name>A0A6L7IR70_9ACTN</name>
<dbReference type="GO" id="GO:0003700">
    <property type="term" value="F:DNA-binding transcription factor activity"/>
    <property type="evidence" value="ECO:0007669"/>
    <property type="project" value="InterPro"/>
</dbReference>
<reference evidence="2 3" key="1">
    <citation type="submission" date="2020-10" db="EMBL/GenBank/DDBJ databases">
        <title>Eggerthella sp. nov., isolated from human feces.</title>
        <authorList>
            <person name="Yajun G."/>
        </authorList>
    </citation>
    <scope>NUCLEOTIDE SEQUENCE [LARGE SCALE GENOMIC DNA]</scope>
    <source>
        <strain evidence="2 3">HF-1101</strain>
    </source>
</reference>
<dbReference type="SUPFAM" id="SSF46955">
    <property type="entry name" value="Putative DNA-binding domain"/>
    <property type="match status" value="1"/>
</dbReference>
<dbReference type="Pfam" id="PF06445">
    <property type="entry name" value="GyrI-like"/>
    <property type="match status" value="1"/>
</dbReference>
<evidence type="ECO:0000256" key="1">
    <source>
        <dbReference type="ARBA" id="ARBA00023125"/>
    </source>
</evidence>
<dbReference type="SMART" id="SM00871">
    <property type="entry name" value="AraC_E_bind"/>
    <property type="match status" value="1"/>
</dbReference>
<organism evidence="2 3">
    <name type="scientific">Eggerthella guodeyinii</name>
    <dbReference type="NCBI Taxonomy" id="2690837"/>
    <lineage>
        <taxon>Bacteria</taxon>
        <taxon>Bacillati</taxon>
        <taxon>Actinomycetota</taxon>
        <taxon>Coriobacteriia</taxon>
        <taxon>Eggerthellales</taxon>
        <taxon>Eggerthellaceae</taxon>
        <taxon>Eggerthella</taxon>
    </lineage>
</organism>
<dbReference type="InterPro" id="IPR009061">
    <property type="entry name" value="DNA-bd_dom_put_sf"/>
</dbReference>
<proteinExistence type="predicted"/>
<keyword evidence="1" id="KW-0238">DNA-binding</keyword>
<dbReference type="PROSITE" id="PS50937">
    <property type="entry name" value="HTH_MERR_2"/>
    <property type="match status" value="1"/>
</dbReference>
<dbReference type="EMBL" id="CP063310">
    <property type="protein sequence ID" value="QOS67970.1"/>
    <property type="molecule type" value="Genomic_DNA"/>
</dbReference>
<dbReference type="PANTHER" id="PTHR30204:SF97">
    <property type="entry name" value="MERR FAMILY REGULATORY PROTEIN"/>
    <property type="match status" value="1"/>
</dbReference>
<dbReference type="GO" id="GO:0003677">
    <property type="term" value="F:DNA binding"/>
    <property type="evidence" value="ECO:0007669"/>
    <property type="project" value="UniProtKB-KW"/>
</dbReference>
<sequence>MLRIGEFSRYARLSIRMLRHYDAEGVLVPAAQDPASGYRLYAVEQLARANRIKALRDLGFQVRDIKRLLTLDDDAFADELRCHQRTLDAEAARVEERRTALRGLLGAVEAGEARQAFEVQMKSVPAYDVVTLRMELPDYDDERLAWERLGALMHEHGIEPSKPYTEFCTFPADRSEEADVRDGVIVEVSVATDARPTCGEGAGDEGCGLRFHRSAALPQAASIMVYGPYDRIAGAYASFARWLEEHPMLRAAGDTREIAHRGCWNADDPSDYLTELLIPVESA</sequence>
<dbReference type="Gene3D" id="1.10.1660.10">
    <property type="match status" value="1"/>
</dbReference>
<dbReference type="PANTHER" id="PTHR30204">
    <property type="entry name" value="REDOX-CYCLING DRUG-SENSING TRANSCRIPTIONAL ACTIVATOR SOXR"/>
    <property type="match status" value="1"/>
</dbReference>
<dbReference type="Pfam" id="PF13411">
    <property type="entry name" value="MerR_1"/>
    <property type="match status" value="1"/>
</dbReference>
<dbReference type="RefSeq" id="WP_160941424.1">
    <property type="nucleotide sequence ID" value="NZ_CP063310.1"/>
</dbReference>